<gene>
    <name evidence="3" type="ORF">JXQ802_LOCUS36145</name>
    <name evidence="2" type="ORF">PYM288_LOCUS23318</name>
</gene>
<dbReference type="GO" id="GO:0000175">
    <property type="term" value="F:3'-5'-RNA exonuclease activity"/>
    <property type="evidence" value="ECO:0007669"/>
    <property type="project" value="TreeGrafter"/>
</dbReference>
<dbReference type="PANTHER" id="PTHR12121">
    <property type="entry name" value="CARBON CATABOLITE REPRESSOR PROTEIN 4"/>
    <property type="match status" value="1"/>
</dbReference>
<evidence type="ECO:0000313" key="4">
    <source>
        <dbReference type="Proteomes" id="UP000663854"/>
    </source>
</evidence>
<feature type="domain" description="Endonuclease/exonuclease/phosphatase" evidence="1">
    <location>
        <begin position="6"/>
        <end position="126"/>
    </location>
</feature>
<dbReference type="Proteomes" id="UP000663854">
    <property type="component" value="Unassembled WGS sequence"/>
</dbReference>
<dbReference type="InterPro" id="IPR005135">
    <property type="entry name" value="Endo/exonuclease/phosphatase"/>
</dbReference>
<keyword evidence="5" id="KW-1185">Reference proteome</keyword>
<dbReference type="SUPFAM" id="SSF56219">
    <property type="entry name" value="DNase I-like"/>
    <property type="match status" value="1"/>
</dbReference>
<organism evidence="2 4">
    <name type="scientific">Rotaria sordida</name>
    <dbReference type="NCBI Taxonomy" id="392033"/>
    <lineage>
        <taxon>Eukaryota</taxon>
        <taxon>Metazoa</taxon>
        <taxon>Spiralia</taxon>
        <taxon>Gnathifera</taxon>
        <taxon>Rotifera</taxon>
        <taxon>Eurotatoria</taxon>
        <taxon>Bdelloidea</taxon>
        <taxon>Philodinida</taxon>
        <taxon>Philodinidae</taxon>
        <taxon>Rotaria</taxon>
    </lineage>
</organism>
<reference evidence="2" key="1">
    <citation type="submission" date="2021-02" db="EMBL/GenBank/DDBJ databases">
        <authorList>
            <person name="Nowell W R."/>
        </authorList>
    </citation>
    <scope>NUCLEOTIDE SEQUENCE</scope>
</reference>
<proteinExistence type="predicted"/>
<dbReference type="Pfam" id="PF03372">
    <property type="entry name" value="Exo_endo_phos"/>
    <property type="match status" value="1"/>
</dbReference>
<evidence type="ECO:0000313" key="2">
    <source>
        <dbReference type="EMBL" id="CAF1171867.1"/>
    </source>
</evidence>
<evidence type="ECO:0000313" key="5">
    <source>
        <dbReference type="Proteomes" id="UP000663870"/>
    </source>
</evidence>
<dbReference type="InterPro" id="IPR036691">
    <property type="entry name" value="Endo/exonu/phosph_ase_sf"/>
</dbReference>
<comment type="caution">
    <text evidence="2">The sequence shown here is derived from an EMBL/GenBank/DDBJ whole genome shotgun (WGS) entry which is preliminary data.</text>
</comment>
<evidence type="ECO:0000259" key="1">
    <source>
        <dbReference type="Pfam" id="PF03372"/>
    </source>
</evidence>
<dbReference type="EMBL" id="CAJNOL010001835">
    <property type="protein sequence ID" value="CAF1425929.1"/>
    <property type="molecule type" value="Genomic_DNA"/>
</dbReference>
<dbReference type="PANTHER" id="PTHR12121:SF36">
    <property type="entry name" value="ENDONUCLEASE_EXONUCLEASE_PHOSPHATASE DOMAIN-CONTAINING PROTEIN"/>
    <property type="match status" value="1"/>
</dbReference>
<sequence length="136" mass="15698">MVKDLIFGLANGHNMILAGDFNMQPIDSYYRAITERGYAYRHLPKSNIYEVRYRPDAKHVLRSAYMEKNGAEPLFTTFSSTPDSPDFCTTMDYIFFHGRLVVDKVLRLPDYITSESYPDATHPSDHLMIAATFRFT</sequence>
<evidence type="ECO:0000313" key="3">
    <source>
        <dbReference type="EMBL" id="CAF1425929.1"/>
    </source>
</evidence>
<protein>
    <recommendedName>
        <fullName evidence="1">Endonuclease/exonuclease/phosphatase domain-containing protein</fullName>
    </recommendedName>
</protein>
<dbReference type="Proteomes" id="UP000663870">
    <property type="component" value="Unassembled WGS sequence"/>
</dbReference>
<dbReference type="Gene3D" id="3.60.10.10">
    <property type="entry name" value="Endonuclease/exonuclease/phosphatase"/>
    <property type="match status" value="1"/>
</dbReference>
<dbReference type="EMBL" id="CAJNOH010001070">
    <property type="protein sequence ID" value="CAF1171867.1"/>
    <property type="molecule type" value="Genomic_DNA"/>
</dbReference>
<accession>A0A814UG77</accession>
<name>A0A814UG77_9BILA</name>
<dbReference type="AlphaFoldDB" id="A0A814UG77"/>
<dbReference type="InterPro" id="IPR050410">
    <property type="entry name" value="CCR4/nocturin_mRNA_transcr"/>
</dbReference>